<dbReference type="Proteomes" id="UP000248021">
    <property type="component" value="Unassembled WGS sequence"/>
</dbReference>
<dbReference type="InterPro" id="IPR025737">
    <property type="entry name" value="FApF"/>
</dbReference>
<dbReference type="RefSeq" id="WP_110372482.1">
    <property type="nucleotide sequence ID" value="NZ_JAHBRY010000001.1"/>
</dbReference>
<proteinExistence type="predicted"/>
<evidence type="ECO:0000313" key="1">
    <source>
        <dbReference type="EMBL" id="PXW64393.1"/>
    </source>
</evidence>
<evidence type="ECO:0000313" key="2">
    <source>
        <dbReference type="Proteomes" id="UP000248021"/>
    </source>
</evidence>
<protein>
    <submittedName>
        <fullName evidence="1">Uncharacterized protein</fullName>
    </submittedName>
</protein>
<reference evidence="1 2" key="1">
    <citation type="submission" date="2018-05" db="EMBL/GenBank/DDBJ databases">
        <title>Genomic Encyclopedia of Type Strains, Phase IV (KMG-IV): sequencing the most valuable type-strain genomes for metagenomic binning, comparative biology and taxonomic classification.</title>
        <authorList>
            <person name="Goeker M."/>
        </authorList>
    </citation>
    <scope>NUCLEOTIDE SEQUENCE [LARGE SCALE GENOMIC DNA]</scope>
    <source>
        <strain evidence="1 2">DSM 6462</strain>
    </source>
</reference>
<dbReference type="Pfam" id="PF13557">
    <property type="entry name" value="Phenol_MetA_deg"/>
    <property type="match status" value="1"/>
</dbReference>
<dbReference type="EMBL" id="QJJK01000001">
    <property type="protein sequence ID" value="PXW64393.1"/>
    <property type="molecule type" value="Genomic_DNA"/>
</dbReference>
<sequence>MTFAQYWTSLRRAAGYSALAAAASLSWGHEAAAFERGYPGWLLPPGVFMATTAAVPPNGLYSFNIAFGAYGDLVGPGAPHLPSGPTHAQTATWATGLLFSPGWTFLGAKYEAIVVQPFNMSSTTAPVNSSQAGMHNTVVFPALLSWKLADSGFYVQAGLGVGIPDGTISGKTGLSSVGNPWWTLMPKFSISYLKDGWNLSTHIYGEFNTENTYTGYQSGNLLHVDLVATKAVGKWTFGPVASYVGQLTGDVSSPFYNNAIFMKRFNVWSVGAMVGYDFGPVKLTMWGLSDLQSSASGGSPTQIAADSAAIGQGFRIYANLNFRLMAF</sequence>
<organism evidence="1 2">
    <name type="scientific">Chelatococcus asaccharovorans</name>
    <dbReference type="NCBI Taxonomy" id="28210"/>
    <lineage>
        <taxon>Bacteria</taxon>
        <taxon>Pseudomonadati</taxon>
        <taxon>Pseudomonadota</taxon>
        <taxon>Alphaproteobacteria</taxon>
        <taxon>Hyphomicrobiales</taxon>
        <taxon>Chelatococcaceae</taxon>
        <taxon>Chelatococcus</taxon>
    </lineage>
</organism>
<dbReference type="OrthoDB" id="7343674at2"/>
<gene>
    <name evidence="1" type="ORF">C7450_101148</name>
</gene>
<name>A0A2V3UHA6_9HYPH</name>
<dbReference type="AlphaFoldDB" id="A0A2V3UHA6"/>
<comment type="caution">
    <text evidence="1">The sequence shown here is derived from an EMBL/GenBank/DDBJ whole genome shotgun (WGS) entry which is preliminary data.</text>
</comment>
<keyword evidence="2" id="KW-1185">Reference proteome</keyword>
<accession>A0A2V3UHA6</accession>